<proteinExistence type="predicted"/>
<organism evidence="2">
    <name type="scientific">Favella ehrenbergii</name>
    <dbReference type="NCBI Taxonomy" id="182087"/>
    <lineage>
        <taxon>Eukaryota</taxon>
        <taxon>Sar</taxon>
        <taxon>Alveolata</taxon>
        <taxon>Ciliophora</taxon>
        <taxon>Intramacronucleata</taxon>
        <taxon>Spirotrichea</taxon>
        <taxon>Choreotrichia</taxon>
        <taxon>Tintinnida</taxon>
        <taxon>Xystonellidae</taxon>
        <taxon>Favella</taxon>
    </lineage>
</organism>
<name>A0A7S3MKZ8_9SPIT</name>
<gene>
    <name evidence="2" type="ORF">FEHR0123_LOCUS2523</name>
</gene>
<feature type="region of interest" description="Disordered" evidence="1">
    <location>
        <begin position="1"/>
        <end position="141"/>
    </location>
</feature>
<evidence type="ECO:0000256" key="1">
    <source>
        <dbReference type="SAM" id="MobiDB-lite"/>
    </source>
</evidence>
<protein>
    <submittedName>
        <fullName evidence="2">Uncharacterized protein</fullName>
    </submittedName>
</protein>
<sequence>MKYKYSNAAANAAGSGSKSRIVPGVEESMASSSVMMSSAGKDQSSLRGRLTQGAGKTHINVGSIHHSTGKEARVAASSNLDETEEEDSESLSISVSQPDNKYSSAWNKLREKYLGGGMKNDDDDDDDSDDDDDDYESSTNK</sequence>
<evidence type="ECO:0000313" key="2">
    <source>
        <dbReference type="EMBL" id="CAE0307616.1"/>
    </source>
</evidence>
<feature type="compositionally biased region" description="Low complexity" evidence="1">
    <location>
        <begin position="1"/>
        <end position="39"/>
    </location>
</feature>
<feature type="compositionally biased region" description="Polar residues" evidence="1">
    <location>
        <begin position="97"/>
        <end position="106"/>
    </location>
</feature>
<dbReference type="EMBL" id="HBIE01007943">
    <property type="protein sequence ID" value="CAE0307616.1"/>
    <property type="molecule type" value="Transcribed_RNA"/>
</dbReference>
<feature type="compositionally biased region" description="Acidic residues" evidence="1">
    <location>
        <begin position="121"/>
        <end position="141"/>
    </location>
</feature>
<reference evidence="2" key="1">
    <citation type="submission" date="2021-01" db="EMBL/GenBank/DDBJ databases">
        <authorList>
            <person name="Corre E."/>
            <person name="Pelletier E."/>
            <person name="Niang G."/>
            <person name="Scheremetjew M."/>
            <person name="Finn R."/>
            <person name="Kale V."/>
            <person name="Holt S."/>
            <person name="Cochrane G."/>
            <person name="Meng A."/>
            <person name="Brown T."/>
            <person name="Cohen L."/>
        </authorList>
    </citation>
    <scope>NUCLEOTIDE SEQUENCE</scope>
    <source>
        <strain evidence="2">Fehren 1</strain>
    </source>
</reference>
<dbReference type="AlphaFoldDB" id="A0A7S3MKZ8"/>
<accession>A0A7S3MKZ8</accession>